<dbReference type="STRING" id="930129.SAMN05216352_103349"/>
<evidence type="ECO:0000256" key="1">
    <source>
        <dbReference type="HAMAP-Rule" id="MF_00829"/>
    </source>
</evidence>
<dbReference type="Pfam" id="PF06569">
    <property type="entry name" value="DUF1128"/>
    <property type="match status" value="1"/>
</dbReference>
<accession>A0A1G8GDI3</accession>
<proteinExistence type="inferred from homology"/>
<reference evidence="2 3" key="1">
    <citation type="submission" date="2016-10" db="EMBL/GenBank/DDBJ databases">
        <authorList>
            <person name="de Groot N.N."/>
        </authorList>
    </citation>
    <scope>NUCLEOTIDE SEQUENCE [LARGE SCALE GENOMIC DNA]</scope>
    <source>
        <strain evidence="3">P4B,CCM 7963,CECT 7998,DSM 25260,IBRC-M 10614,KCTC 13821</strain>
    </source>
</reference>
<comment type="similarity">
    <text evidence="1">Belongs to the UPF0435 family.</text>
</comment>
<dbReference type="HAMAP" id="MF_00829">
    <property type="entry name" value="UPF0435"/>
    <property type="match status" value="1"/>
</dbReference>
<dbReference type="AlphaFoldDB" id="A0A1G8GDI3"/>
<organism evidence="2 3">
    <name type="scientific">Alteribacillus bidgolensis</name>
    <dbReference type="NCBI Taxonomy" id="930129"/>
    <lineage>
        <taxon>Bacteria</taxon>
        <taxon>Bacillati</taxon>
        <taxon>Bacillota</taxon>
        <taxon>Bacilli</taxon>
        <taxon>Bacillales</taxon>
        <taxon>Bacillaceae</taxon>
        <taxon>Alteribacillus</taxon>
    </lineage>
</organism>
<dbReference type="Proteomes" id="UP000199017">
    <property type="component" value="Unassembled WGS sequence"/>
</dbReference>
<protein>
    <recommendedName>
        <fullName evidence="1">UPF0435 protein SAMN05216352_103349</fullName>
    </recommendedName>
</protein>
<evidence type="ECO:0000313" key="2">
    <source>
        <dbReference type="EMBL" id="SDH92462.1"/>
    </source>
</evidence>
<dbReference type="OrthoDB" id="2361695at2"/>
<dbReference type="EMBL" id="FNDU01000003">
    <property type="protein sequence ID" value="SDH92462.1"/>
    <property type="molecule type" value="Genomic_DNA"/>
</dbReference>
<dbReference type="InterPro" id="IPR009507">
    <property type="entry name" value="UPF0435"/>
</dbReference>
<gene>
    <name evidence="2" type="ORF">SAMN05216352_103349</name>
</gene>
<dbReference type="RefSeq" id="WP_091582993.1">
    <property type="nucleotide sequence ID" value="NZ_FNDU01000003.1"/>
</dbReference>
<keyword evidence="3" id="KW-1185">Reference proteome</keyword>
<name>A0A1G8GDI3_9BACI</name>
<evidence type="ECO:0000313" key="3">
    <source>
        <dbReference type="Proteomes" id="UP000199017"/>
    </source>
</evidence>
<sequence length="75" mass="8650">MLSLEEKTQENLSFMVEEITQKLQVVNTAVMKGDSFDLKNYEDIKDIYEMVESKEHFSVSEMDAIVSELGKLKKS</sequence>